<accession>A0A7R9KHQ1</accession>
<evidence type="ECO:0000256" key="2">
    <source>
        <dbReference type="ARBA" id="ARBA00022723"/>
    </source>
</evidence>
<feature type="domain" description="C2H2-type" evidence="8">
    <location>
        <begin position="378"/>
        <end position="405"/>
    </location>
</feature>
<reference evidence="9" key="1">
    <citation type="submission" date="2020-11" db="EMBL/GenBank/DDBJ databases">
        <authorList>
            <person name="Tran Van P."/>
        </authorList>
    </citation>
    <scope>NUCLEOTIDE SEQUENCE</scope>
</reference>
<gene>
    <name evidence="9" type="ORF">OSB1V03_LOCUS2788</name>
</gene>
<dbReference type="InterPro" id="IPR050331">
    <property type="entry name" value="Zinc_finger"/>
</dbReference>
<evidence type="ECO:0000256" key="7">
    <source>
        <dbReference type="PROSITE-ProRule" id="PRU00042"/>
    </source>
</evidence>
<keyword evidence="5" id="KW-0862">Zinc</keyword>
<sequence length="530" mass="60869">MNTNYDESSRFLGMLAEVAVKTLNAEQHNQSELKAHKKANKHVLNVDQMRKLSDKVLVESFSELSCDEIRRIFQYKCVLMPQKCGLVCESFAVEERARTLMRDHLLDHIRNVELDFTAETVSARNKRLNDGNRLWRNCHSKSNAKSVSQTNKIVKNTSITEISDENSCKIQCNHDLSSDCLSSDDIKCENNEKNMRDIGKGCEDHCYTSLEGPKVKSTPVEKSDDNLLCSKKKCLNVTKVISTPAFPFIYEPVLPNISQVIEIGPTLGNQLSKINADSSQTVSHNVVDELNTNALQLKRLALQYINDIRVKTRGQTDKSSFRCKICIDKTFTSPTTLIYHYRSHAGVKPFECSLCKSTFTRQHSLNYHMLIHLNKSRFVCEECGRNFRHPSHFKEHMRRHTGETPYECNDCFIKFKTRNTYKRHLQTKHSKMLTSKGIFDLPDNDLHIRKPCPPRRKYGLGFLHQNIEAVARYERAQQEVNQTIKSKCHVIEAIDSNHILINNFNSSKNNFEKLLQAVAIAEDNNRSIIT</sequence>
<dbReference type="FunFam" id="3.30.160.60:FF:002326">
    <property type="entry name" value="B-cell CLL/lymphoma 6 member B protein"/>
    <property type="match status" value="1"/>
</dbReference>
<feature type="domain" description="C2H2-type" evidence="8">
    <location>
        <begin position="321"/>
        <end position="349"/>
    </location>
</feature>
<dbReference type="AlphaFoldDB" id="A0A7R9KHQ1"/>
<dbReference type="Proteomes" id="UP000759131">
    <property type="component" value="Unassembled WGS sequence"/>
</dbReference>
<dbReference type="PROSITE" id="PS00028">
    <property type="entry name" value="ZINC_FINGER_C2H2_1"/>
    <property type="match status" value="3"/>
</dbReference>
<dbReference type="Pfam" id="PF12874">
    <property type="entry name" value="zf-met"/>
    <property type="match status" value="1"/>
</dbReference>
<evidence type="ECO:0000259" key="8">
    <source>
        <dbReference type="PROSITE" id="PS50157"/>
    </source>
</evidence>
<comment type="subcellular location">
    <subcellularLocation>
        <location evidence="1">Nucleus</location>
    </subcellularLocation>
</comment>
<dbReference type="GO" id="GO:0005634">
    <property type="term" value="C:nucleus"/>
    <property type="evidence" value="ECO:0007669"/>
    <property type="project" value="UniProtKB-SubCell"/>
</dbReference>
<dbReference type="InterPro" id="IPR036236">
    <property type="entry name" value="Znf_C2H2_sf"/>
</dbReference>
<feature type="domain" description="C2H2-type" evidence="8">
    <location>
        <begin position="350"/>
        <end position="377"/>
    </location>
</feature>
<evidence type="ECO:0000256" key="3">
    <source>
        <dbReference type="ARBA" id="ARBA00022737"/>
    </source>
</evidence>
<organism evidence="9">
    <name type="scientific">Medioppia subpectinata</name>
    <dbReference type="NCBI Taxonomy" id="1979941"/>
    <lineage>
        <taxon>Eukaryota</taxon>
        <taxon>Metazoa</taxon>
        <taxon>Ecdysozoa</taxon>
        <taxon>Arthropoda</taxon>
        <taxon>Chelicerata</taxon>
        <taxon>Arachnida</taxon>
        <taxon>Acari</taxon>
        <taxon>Acariformes</taxon>
        <taxon>Sarcoptiformes</taxon>
        <taxon>Oribatida</taxon>
        <taxon>Brachypylina</taxon>
        <taxon>Oppioidea</taxon>
        <taxon>Oppiidae</taxon>
        <taxon>Medioppia</taxon>
    </lineage>
</organism>
<evidence type="ECO:0000256" key="5">
    <source>
        <dbReference type="ARBA" id="ARBA00022833"/>
    </source>
</evidence>
<keyword evidence="10" id="KW-1185">Reference proteome</keyword>
<dbReference type="Gene3D" id="3.30.160.60">
    <property type="entry name" value="Classic Zinc Finger"/>
    <property type="match status" value="4"/>
</dbReference>
<dbReference type="PANTHER" id="PTHR16515:SF49">
    <property type="entry name" value="GASTRULA ZINC FINGER PROTEIN XLCGF49.1-LIKE-RELATED"/>
    <property type="match status" value="1"/>
</dbReference>
<keyword evidence="4 7" id="KW-0863">Zinc-finger</keyword>
<evidence type="ECO:0000313" key="10">
    <source>
        <dbReference type="Proteomes" id="UP000759131"/>
    </source>
</evidence>
<evidence type="ECO:0000256" key="1">
    <source>
        <dbReference type="ARBA" id="ARBA00004123"/>
    </source>
</evidence>
<dbReference type="GO" id="GO:0008270">
    <property type="term" value="F:zinc ion binding"/>
    <property type="evidence" value="ECO:0007669"/>
    <property type="project" value="UniProtKB-KW"/>
</dbReference>
<dbReference type="OrthoDB" id="3533395at2759"/>
<protein>
    <recommendedName>
        <fullName evidence="8">C2H2-type domain-containing protein</fullName>
    </recommendedName>
</protein>
<dbReference type="FunFam" id="3.30.160.60:FF:000100">
    <property type="entry name" value="Zinc finger 45-like"/>
    <property type="match status" value="1"/>
</dbReference>
<dbReference type="InterPro" id="IPR013087">
    <property type="entry name" value="Znf_C2H2_type"/>
</dbReference>
<dbReference type="PROSITE" id="PS50157">
    <property type="entry name" value="ZINC_FINGER_C2H2_2"/>
    <property type="match status" value="4"/>
</dbReference>
<dbReference type="Pfam" id="PF00096">
    <property type="entry name" value="zf-C2H2"/>
    <property type="match status" value="3"/>
</dbReference>
<feature type="domain" description="C2H2-type" evidence="8">
    <location>
        <begin position="406"/>
        <end position="430"/>
    </location>
</feature>
<dbReference type="EMBL" id="OC855606">
    <property type="protein sequence ID" value="CAD7622323.1"/>
    <property type="molecule type" value="Genomic_DNA"/>
</dbReference>
<keyword evidence="6" id="KW-0539">Nucleus</keyword>
<evidence type="ECO:0000256" key="6">
    <source>
        <dbReference type="ARBA" id="ARBA00023242"/>
    </source>
</evidence>
<evidence type="ECO:0000313" key="9">
    <source>
        <dbReference type="EMBL" id="CAD7622323.1"/>
    </source>
</evidence>
<evidence type="ECO:0000256" key="4">
    <source>
        <dbReference type="ARBA" id="ARBA00022771"/>
    </source>
</evidence>
<keyword evidence="2" id="KW-0479">Metal-binding</keyword>
<dbReference type="EMBL" id="CAJPIZ010001031">
    <property type="protein sequence ID" value="CAG2102753.1"/>
    <property type="molecule type" value="Genomic_DNA"/>
</dbReference>
<dbReference type="SMART" id="SM00355">
    <property type="entry name" value="ZnF_C2H2"/>
    <property type="match status" value="4"/>
</dbReference>
<dbReference type="SUPFAM" id="SSF57667">
    <property type="entry name" value="beta-beta-alpha zinc fingers"/>
    <property type="match status" value="2"/>
</dbReference>
<name>A0A7R9KHQ1_9ACAR</name>
<dbReference type="GO" id="GO:0010468">
    <property type="term" value="P:regulation of gene expression"/>
    <property type="evidence" value="ECO:0007669"/>
    <property type="project" value="TreeGrafter"/>
</dbReference>
<dbReference type="PANTHER" id="PTHR16515">
    <property type="entry name" value="PR DOMAIN ZINC FINGER PROTEIN"/>
    <property type="match status" value="1"/>
</dbReference>
<proteinExistence type="predicted"/>
<keyword evidence="3" id="KW-0677">Repeat</keyword>